<proteinExistence type="predicted"/>
<feature type="domain" description="Cupin type-2" evidence="1">
    <location>
        <begin position="57"/>
        <end position="123"/>
    </location>
</feature>
<dbReference type="EMBL" id="CAFBNB010000132">
    <property type="protein sequence ID" value="CAB4932629.1"/>
    <property type="molecule type" value="Genomic_DNA"/>
</dbReference>
<evidence type="ECO:0000313" key="2">
    <source>
        <dbReference type="EMBL" id="CAB4932629.1"/>
    </source>
</evidence>
<sequence length="141" mass="14809">MSIRKLGIEEMASGLRAAVHTGNTTPPVGNWVNGRVVAVLGSPEDGTTTSMAFGMSALPKGASTPWHSHEAEEFAYIISGEGRISIGDESVIVSAGEAVITPSNLPHMTSAAADQELIVMWMYAPPGSEVRWLSENPTEGS</sequence>
<gene>
    <name evidence="2" type="ORF">UFOPK3720_00790</name>
</gene>
<dbReference type="InterPro" id="IPR013096">
    <property type="entry name" value="Cupin_2"/>
</dbReference>
<dbReference type="InterPro" id="IPR014710">
    <property type="entry name" value="RmlC-like_jellyroll"/>
</dbReference>
<dbReference type="InterPro" id="IPR011051">
    <property type="entry name" value="RmlC_Cupin_sf"/>
</dbReference>
<organism evidence="2">
    <name type="scientific">freshwater metagenome</name>
    <dbReference type="NCBI Taxonomy" id="449393"/>
    <lineage>
        <taxon>unclassified sequences</taxon>
        <taxon>metagenomes</taxon>
        <taxon>ecological metagenomes</taxon>
    </lineage>
</organism>
<accession>A0A6J7INT0</accession>
<name>A0A6J7INT0_9ZZZZ</name>
<dbReference type="Pfam" id="PF07883">
    <property type="entry name" value="Cupin_2"/>
    <property type="match status" value="1"/>
</dbReference>
<evidence type="ECO:0000259" key="1">
    <source>
        <dbReference type="Pfam" id="PF07883"/>
    </source>
</evidence>
<dbReference type="AlphaFoldDB" id="A0A6J7INT0"/>
<dbReference type="SUPFAM" id="SSF51182">
    <property type="entry name" value="RmlC-like cupins"/>
    <property type="match status" value="1"/>
</dbReference>
<dbReference type="PANTHER" id="PTHR40112">
    <property type="entry name" value="H2HPP ISOMERASE"/>
    <property type="match status" value="1"/>
</dbReference>
<dbReference type="PANTHER" id="PTHR40112:SF1">
    <property type="entry name" value="H2HPP ISOMERASE"/>
    <property type="match status" value="1"/>
</dbReference>
<protein>
    <submittedName>
        <fullName evidence="2">Unannotated protein</fullName>
    </submittedName>
</protein>
<reference evidence="2" key="1">
    <citation type="submission" date="2020-05" db="EMBL/GenBank/DDBJ databases">
        <authorList>
            <person name="Chiriac C."/>
            <person name="Salcher M."/>
            <person name="Ghai R."/>
            <person name="Kavagutti S V."/>
        </authorList>
    </citation>
    <scope>NUCLEOTIDE SEQUENCE</scope>
</reference>
<dbReference type="InterPro" id="IPR052535">
    <property type="entry name" value="Bacilysin_H2HPP_isomerase"/>
</dbReference>
<dbReference type="Gene3D" id="2.60.120.10">
    <property type="entry name" value="Jelly Rolls"/>
    <property type="match status" value="1"/>
</dbReference>